<organism evidence="1 2">
    <name type="scientific">Tigriopus californicus</name>
    <name type="common">Marine copepod</name>
    <dbReference type="NCBI Taxonomy" id="6832"/>
    <lineage>
        <taxon>Eukaryota</taxon>
        <taxon>Metazoa</taxon>
        <taxon>Ecdysozoa</taxon>
        <taxon>Arthropoda</taxon>
        <taxon>Crustacea</taxon>
        <taxon>Multicrustacea</taxon>
        <taxon>Hexanauplia</taxon>
        <taxon>Copepoda</taxon>
        <taxon>Harpacticoida</taxon>
        <taxon>Harpacticidae</taxon>
        <taxon>Tigriopus</taxon>
    </lineage>
</organism>
<name>A0A553PKY9_TIGCA</name>
<reference evidence="1 2" key="1">
    <citation type="journal article" date="2018" name="Nat. Ecol. Evol.">
        <title>Genomic signatures of mitonuclear coevolution across populations of Tigriopus californicus.</title>
        <authorList>
            <person name="Barreto F.S."/>
            <person name="Watson E.T."/>
            <person name="Lima T.G."/>
            <person name="Willett C.S."/>
            <person name="Edmands S."/>
            <person name="Li W."/>
            <person name="Burton R.S."/>
        </authorList>
    </citation>
    <scope>NUCLEOTIDE SEQUENCE [LARGE SCALE GENOMIC DNA]</scope>
    <source>
        <strain evidence="1 2">San Diego</strain>
    </source>
</reference>
<dbReference type="EMBL" id="VCGU01000003">
    <property type="protein sequence ID" value="TRY78332.1"/>
    <property type="molecule type" value="Genomic_DNA"/>
</dbReference>
<protein>
    <submittedName>
        <fullName evidence="1">Uncharacterized protein</fullName>
    </submittedName>
</protein>
<sequence length="89" mass="10305">MKSMYRAMKLHDDFKGFFGHHVKVFELFQSSIKRIFSVRNNSMGLTDEREERQNEAVEGVSSASVARVSKSKKWLISKAYAVQLIVKHK</sequence>
<proteinExistence type="predicted"/>
<accession>A0A553PKY9</accession>
<dbReference type="Proteomes" id="UP000318571">
    <property type="component" value="Chromosome 11"/>
</dbReference>
<gene>
    <name evidence="1" type="ORF">TCAL_15351</name>
</gene>
<evidence type="ECO:0000313" key="2">
    <source>
        <dbReference type="Proteomes" id="UP000318571"/>
    </source>
</evidence>
<comment type="caution">
    <text evidence="1">The sequence shown here is derived from an EMBL/GenBank/DDBJ whole genome shotgun (WGS) entry which is preliminary data.</text>
</comment>
<feature type="non-terminal residue" evidence="1">
    <location>
        <position position="89"/>
    </location>
</feature>
<evidence type="ECO:0000313" key="1">
    <source>
        <dbReference type="EMBL" id="TRY78332.1"/>
    </source>
</evidence>
<keyword evidence="2" id="KW-1185">Reference proteome</keyword>
<dbReference type="AlphaFoldDB" id="A0A553PKY9"/>